<reference evidence="4" key="2">
    <citation type="submission" date="2020-11" db="EMBL/GenBank/DDBJ databases">
        <authorList>
            <person name="Cecchin M."/>
            <person name="Marcolungo L."/>
            <person name="Rossato M."/>
            <person name="Girolomoni L."/>
            <person name="Cosentino E."/>
            <person name="Cuine S."/>
            <person name="Li-Beisson Y."/>
            <person name="Delledonne M."/>
            <person name="Ballottari M."/>
        </authorList>
    </citation>
    <scope>NUCLEOTIDE SEQUENCE</scope>
    <source>
        <strain evidence="4">211/11P</strain>
        <tissue evidence="4">Whole cell</tissue>
    </source>
</reference>
<dbReference type="SMART" id="SM00028">
    <property type="entry name" value="TPR"/>
    <property type="match status" value="3"/>
</dbReference>
<dbReference type="OrthoDB" id="513813at2759"/>
<keyword evidence="5" id="KW-1185">Reference proteome</keyword>
<keyword evidence="1" id="KW-0802">TPR repeat</keyword>
<evidence type="ECO:0000256" key="3">
    <source>
        <dbReference type="SAM" id="Phobius"/>
    </source>
</evidence>
<evidence type="ECO:0000313" key="4">
    <source>
        <dbReference type="EMBL" id="KAI3435877.1"/>
    </source>
</evidence>
<feature type="repeat" description="TPR" evidence="1">
    <location>
        <begin position="115"/>
        <end position="148"/>
    </location>
</feature>
<dbReference type="AlphaFoldDB" id="A0A9D4TWN8"/>
<proteinExistence type="predicted"/>
<dbReference type="PANTHER" id="PTHR48313:SF1">
    <property type="entry name" value="OUTER ENVELOPE PROTEIN 61"/>
    <property type="match status" value="1"/>
</dbReference>
<dbReference type="PROSITE" id="PS50005">
    <property type="entry name" value="TPR"/>
    <property type="match status" value="1"/>
</dbReference>
<dbReference type="Gene3D" id="1.25.40.10">
    <property type="entry name" value="Tetratricopeptide repeat domain"/>
    <property type="match status" value="1"/>
</dbReference>
<reference evidence="4" key="1">
    <citation type="journal article" date="2019" name="Plant J.">
        <title>Chlorella vulgaris genome assembly and annotation reveals the molecular basis for metabolic acclimation to high light conditions.</title>
        <authorList>
            <person name="Cecchin M."/>
            <person name="Marcolungo L."/>
            <person name="Rossato M."/>
            <person name="Girolomoni L."/>
            <person name="Cosentino E."/>
            <person name="Cuine S."/>
            <person name="Li-Beisson Y."/>
            <person name="Delledonne M."/>
            <person name="Ballottari M."/>
        </authorList>
    </citation>
    <scope>NUCLEOTIDE SEQUENCE</scope>
    <source>
        <strain evidence="4">211/11P</strain>
    </source>
</reference>
<dbReference type="Proteomes" id="UP001055712">
    <property type="component" value="Unassembled WGS sequence"/>
</dbReference>
<evidence type="ECO:0000313" key="5">
    <source>
        <dbReference type="Proteomes" id="UP001055712"/>
    </source>
</evidence>
<evidence type="ECO:0000256" key="1">
    <source>
        <dbReference type="PROSITE-ProRule" id="PRU00339"/>
    </source>
</evidence>
<sequence>MSPEELARMQAMAANMSPDMMQQAMAAAGGGQPALSTPEQLKAEGNRLHSAREFGKAAEAYQSALKALQGQNSQPKNELRVTCQSNLASCFLQLERWQECVDMCDTVLSSDSKNRKALFRRGQALCSLGRYNGAVSDLREAMVLSPESERHFIREKLQEAEAKQQQQEQQGYIVEEVTEAAAPGQEGLGGSGSDDDGPQPLQSFANMPPTPAAAASVPPYVARPPGVGASDTQQAAEMLKNNPEMARQAAAAMAAMSDDQIASMAAQSGMPGITPAMAKQAAAMMRSMPPEQLSAMAAQASGAGGVPSGFPAAPPSAAAAQPAVTAAAGGGDQMAAAADAMRRDPSMMKQAAAMMQGMSEEELSRMAAMAPGGMKVDPAQMKMAAKMMAGMSPAEMERMTQMAASMGVSGPGLGAAAQGPSTSTGVAAGASSGAAAAAVGGMPAGFDPTNMSADTMAQMRDRMQDPAMLKMMKDMMKGMDPEQLSEMMKASGANLTPEQARSLVNKLDSVSDKHLEVMAKLLGYFNAVTVAYRRAKAWVLSQGALTLAVLVLLIGLLLRWLGWL</sequence>
<accession>A0A9D4TWN8</accession>
<keyword evidence="3" id="KW-0472">Membrane</keyword>
<comment type="caution">
    <text evidence="4">The sequence shown here is derived from an EMBL/GenBank/DDBJ whole genome shotgun (WGS) entry which is preliminary data.</text>
</comment>
<dbReference type="SUPFAM" id="SSF48452">
    <property type="entry name" value="TPR-like"/>
    <property type="match status" value="1"/>
</dbReference>
<keyword evidence="3" id="KW-1133">Transmembrane helix</keyword>
<dbReference type="InterPro" id="IPR011990">
    <property type="entry name" value="TPR-like_helical_dom_sf"/>
</dbReference>
<dbReference type="InterPro" id="IPR019734">
    <property type="entry name" value="TPR_rpt"/>
</dbReference>
<feature type="transmembrane region" description="Helical" evidence="3">
    <location>
        <begin position="538"/>
        <end position="561"/>
    </location>
</feature>
<evidence type="ECO:0000256" key="2">
    <source>
        <dbReference type="SAM" id="MobiDB-lite"/>
    </source>
</evidence>
<protein>
    <submittedName>
        <fullName evidence="4">Uncharacterized protein</fullName>
    </submittedName>
</protein>
<gene>
    <name evidence="4" type="ORF">D9Q98_001935</name>
</gene>
<keyword evidence="3" id="KW-0812">Transmembrane</keyword>
<dbReference type="PANTHER" id="PTHR48313">
    <property type="entry name" value="TPR_REGION DOMAIN-CONTAINING PROTEIN"/>
    <property type="match status" value="1"/>
</dbReference>
<dbReference type="EMBL" id="SIDB01000002">
    <property type="protein sequence ID" value="KAI3435877.1"/>
    <property type="molecule type" value="Genomic_DNA"/>
</dbReference>
<organism evidence="4 5">
    <name type="scientific">Chlorella vulgaris</name>
    <name type="common">Green alga</name>
    <dbReference type="NCBI Taxonomy" id="3077"/>
    <lineage>
        <taxon>Eukaryota</taxon>
        <taxon>Viridiplantae</taxon>
        <taxon>Chlorophyta</taxon>
        <taxon>core chlorophytes</taxon>
        <taxon>Trebouxiophyceae</taxon>
        <taxon>Chlorellales</taxon>
        <taxon>Chlorellaceae</taxon>
        <taxon>Chlorella clade</taxon>
        <taxon>Chlorella</taxon>
    </lineage>
</organism>
<feature type="region of interest" description="Disordered" evidence="2">
    <location>
        <begin position="183"/>
        <end position="233"/>
    </location>
</feature>
<name>A0A9D4TWN8_CHLVU</name>
<feature type="compositionally biased region" description="Low complexity" evidence="2">
    <location>
        <begin position="212"/>
        <end position="225"/>
    </location>
</feature>